<reference evidence="3" key="1">
    <citation type="submission" date="2020-10" db="EMBL/GenBank/DDBJ databases">
        <title>Chromosome-scale genome assembly of the Allis shad, Alosa alosa.</title>
        <authorList>
            <person name="Margot Z."/>
            <person name="Christophe K."/>
            <person name="Cabau C."/>
            <person name="Louis A."/>
            <person name="Berthelot C."/>
            <person name="Parey E."/>
            <person name="Roest Crollius H."/>
            <person name="Montfort J."/>
            <person name="Robinson-Rechavi M."/>
            <person name="Bucao C."/>
            <person name="Bouchez O."/>
            <person name="Gislard M."/>
            <person name="Lluch J."/>
            <person name="Milhes M."/>
            <person name="Lampietro C."/>
            <person name="Lopez Roques C."/>
            <person name="Donnadieu C."/>
            <person name="Braasch I."/>
            <person name="Desvignes T."/>
            <person name="Postlethwait J."/>
            <person name="Bobe J."/>
            <person name="Guiguen Y."/>
        </authorList>
    </citation>
    <scope>NUCLEOTIDE SEQUENCE</scope>
    <source>
        <strain evidence="3">M-15738</strain>
        <tissue evidence="3">Blood</tissue>
    </source>
</reference>
<dbReference type="GO" id="GO:0005802">
    <property type="term" value="C:trans-Golgi network"/>
    <property type="evidence" value="ECO:0007669"/>
    <property type="project" value="InterPro"/>
</dbReference>
<dbReference type="Proteomes" id="UP000823561">
    <property type="component" value="Chromosome 20"/>
</dbReference>
<gene>
    <name evidence="3" type="ORF">AALO_G00252840</name>
</gene>
<accession>A0AAV6FPD5</accession>
<dbReference type="AlphaFoldDB" id="A0AAV6FPD5"/>
<sequence length="354" mass="39490">MPITNKAVVEAKEAKEIRAGLTRRGFGDTNIHHEPKVKVQKCEKIDAQIVADDSWLPLRLLCLVALGFGVVGTTIYCMVGDPKSPMCTAFFNNIKVYMAQVLNFSNVTSQGDEKFSEVECTVYFHLKWKKNEACSLYAPFIAKTSVITEGMAGQQYPRTRNSKISAGNGEFVNHPIITNNWIGNDLQCPMNTTGASGYKKITHAPQIIENQVGDIINTDTTHRKRSKPCPDETEIAEAVRSEAFVEGNKAREITARVVNEGGGDPDIYHAPIVRNNKSEKIDTSTISKGGGDPDIHHAPRIIKNRAENVDVGTVSKDQRQRAVVPSCEQTWVHIFRRPLQVVWTWISSWWNRGQ</sequence>
<proteinExistence type="predicted"/>
<name>A0AAV6FPD5_9TELE</name>
<dbReference type="InterPro" id="IPR028129">
    <property type="entry name" value="Consortin_C"/>
</dbReference>
<protein>
    <recommendedName>
        <fullName evidence="2">Consortin C-terminal domain-containing protein</fullName>
    </recommendedName>
</protein>
<organism evidence="3 4">
    <name type="scientific">Alosa alosa</name>
    <name type="common">allis shad</name>
    <dbReference type="NCBI Taxonomy" id="278164"/>
    <lineage>
        <taxon>Eukaryota</taxon>
        <taxon>Metazoa</taxon>
        <taxon>Chordata</taxon>
        <taxon>Craniata</taxon>
        <taxon>Vertebrata</taxon>
        <taxon>Euteleostomi</taxon>
        <taxon>Actinopterygii</taxon>
        <taxon>Neopterygii</taxon>
        <taxon>Teleostei</taxon>
        <taxon>Clupei</taxon>
        <taxon>Clupeiformes</taxon>
        <taxon>Clupeoidei</taxon>
        <taxon>Clupeidae</taxon>
        <taxon>Alosa</taxon>
    </lineage>
</organism>
<keyword evidence="4" id="KW-1185">Reference proteome</keyword>
<keyword evidence="1" id="KW-1133">Transmembrane helix</keyword>
<evidence type="ECO:0000259" key="2">
    <source>
        <dbReference type="Pfam" id="PF15281"/>
    </source>
</evidence>
<dbReference type="GO" id="GO:0042998">
    <property type="term" value="P:positive regulation of Golgi to plasma membrane protein transport"/>
    <property type="evidence" value="ECO:0007669"/>
    <property type="project" value="InterPro"/>
</dbReference>
<dbReference type="Pfam" id="PF15281">
    <property type="entry name" value="Consortin_C"/>
    <property type="match status" value="1"/>
</dbReference>
<evidence type="ECO:0000256" key="1">
    <source>
        <dbReference type="SAM" id="Phobius"/>
    </source>
</evidence>
<dbReference type="EMBL" id="JADWDJ010000020">
    <property type="protein sequence ID" value="KAG5264354.1"/>
    <property type="molecule type" value="Genomic_DNA"/>
</dbReference>
<comment type="caution">
    <text evidence="3">The sequence shown here is derived from an EMBL/GenBank/DDBJ whole genome shotgun (WGS) entry which is preliminary data.</text>
</comment>
<evidence type="ECO:0000313" key="3">
    <source>
        <dbReference type="EMBL" id="KAG5264354.1"/>
    </source>
</evidence>
<feature type="transmembrane region" description="Helical" evidence="1">
    <location>
        <begin position="58"/>
        <end position="79"/>
    </location>
</feature>
<keyword evidence="1" id="KW-0472">Membrane</keyword>
<keyword evidence="1" id="KW-0812">Transmembrane</keyword>
<dbReference type="GO" id="GO:0071253">
    <property type="term" value="F:connexin binding"/>
    <property type="evidence" value="ECO:0007669"/>
    <property type="project" value="InterPro"/>
</dbReference>
<feature type="domain" description="Consortin C-terminal" evidence="2">
    <location>
        <begin position="36"/>
        <end position="104"/>
    </location>
</feature>
<evidence type="ECO:0000313" key="4">
    <source>
        <dbReference type="Proteomes" id="UP000823561"/>
    </source>
</evidence>